<reference evidence="13 14" key="1">
    <citation type="submission" date="2019-03" db="EMBL/GenBank/DDBJ databases">
        <title>Genomics of glacier-inhabiting Cryobacterium strains.</title>
        <authorList>
            <person name="Liu Q."/>
            <person name="Xin Y.-H."/>
        </authorList>
    </citation>
    <scope>NUCLEOTIDE SEQUENCE [LARGE SCALE GENOMIC DNA]</scope>
    <source>
        <strain evidence="13 14">Hh4</strain>
    </source>
</reference>
<feature type="transmembrane region" description="Helical" evidence="12">
    <location>
        <begin position="100"/>
        <end position="118"/>
    </location>
</feature>
<keyword evidence="8" id="KW-0157">Chromophore</keyword>
<comment type="caution">
    <text evidence="13">The sequence shown here is derived from an EMBL/GenBank/DDBJ whole genome shotgun (WGS) entry which is preliminary data.</text>
</comment>
<evidence type="ECO:0000256" key="8">
    <source>
        <dbReference type="ARBA" id="ARBA00022991"/>
    </source>
</evidence>
<evidence type="ECO:0000313" key="13">
    <source>
        <dbReference type="EMBL" id="TFD76712.1"/>
    </source>
</evidence>
<evidence type="ECO:0000256" key="2">
    <source>
        <dbReference type="ARBA" id="ARBA00008130"/>
    </source>
</evidence>
<comment type="subcellular location">
    <subcellularLocation>
        <location evidence="1">Membrane</location>
        <topology evidence="1">Multi-pass membrane protein</topology>
    </subcellularLocation>
</comment>
<evidence type="ECO:0000256" key="11">
    <source>
        <dbReference type="SAM" id="MobiDB-lite"/>
    </source>
</evidence>
<dbReference type="GO" id="GO:0007602">
    <property type="term" value="P:phototransduction"/>
    <property type="evidence" value="ECO:0007669"/>
    <property type="project" value="UniProtKB-KW"/>
</dbReference>
<dbReference type="GO" id="GO:0005216">
    <property type="term" value="F:monoatomic ion channel activity"/>
    <property type="evidence" value="ECO:0007669"/>
    <property type="project" value="InterPro"/>
</dbReference>
<feature type="transmembrane region" description="Helical" evidence="12">
    <location>
        <begin position="14"/>
        <end position="34"/>
    </location>
</feature>
<dbReference type="GO" id="GO:0009881">
    <property type="term" value="F:photoreceptor activity"/>
    <property type="evidence" value="ECO:0007669"/>
    <property type="project" value="UniProtKB-KW"/>
</dbReference>
<feature type="transmembrane region" description="Helical" evidence="12">
    <location>
        <begin position="194"/>
        <end position="213"/>
    </location>
</feature>
<organism evidence="13 14">
    <name type="scientific">Cryobacterium fucosi</name>
    <dbReference type="NCBI Taxonomy" id="1259157"/>
    <lineage>
        <taxon>Bacteria</taxon>
        <taxon>Bacillati</taxon>
        <taxon>Actinomycetota</taxon>
        <taxon>Actinomycetes</taxon>
        <taxon>Micrococcales</taxon>
        <taxon>Microbacteriaceae</taxon>
        <taxon>Cryobacterium</taxon>
    </lineage>
</organism>
<proteinExistence type="inferred from homology"/>
<evidence type="ECO:0000256" key="12">
    <source>
        <dbReference type="SAM" id="Phobius"/>
    </source>
</evidence>
<dbReference type="InterPro" id="IPR018229">
    <property type="entry name" value="Rhodopsin_retinal_BS"/>
</dbReference>
<feature type="transmembrane region" description="Helical" evidence="12">
    <location>
        <begin position="46"/>
        <end position="62"/>
    </location>
</feature>
<name>A0A4V3IV66_9MICO</name>
<evidence type="ECO:0000256" key="7">
    <source>
        <dbReference type="ARBA" id="ARBA00022989"/>
    </source>
</evidence>
<dbReference type="CDD" id="cd15242">
    <property type="entry name" value="7tm_Proteorhodopsin"/>
    <property type="match status" value="1"/>
</dbReference>
<keyword evidence="3" id="KW-0600">Photoreceptor protein</keyword>
<keyword evidence="7 12" id="KW-1133">Transmembrane helix</keyword>
<dbReference type="GO" id="GO:0016020">
    <property type="term" value="C:membrane"/>
    <property type="evidence" value="ECO:0007669"/>
    <property type="project" value="UniProtKB-SubCell"/>
</dbReference>
<keyword evidence="14" id="KW-1185">Reference proteome</keyword>
<evidence type="ECO:0000256" key="6">
    <source>
        <dbReference type="ARBA" id="ARBA00022925"/>
    </source>
</evidence>
<keyword evidence="5 12" id="KW-0812">Transmembrane</keyword>
<feature type="transmembrane region" description="Helical" evidence="12">
    <location>
        <begin position="125"/>
        <end position="142"/>
    </location>
</feature>
<protein>
    <submittedName>
        <fullName evidence="13">Xanthorhodopsin</fullName>
    </submittedName>
</protein>
<dbReference type="OrthoDB" id="30586at2"/>
<comment type="similarity">
    <text evidence="2">Belongs to the archaeal/bacterial/fungal opsin family.</text>
</comment>
<feature type="transmembrane region" description="Helical" evidence="12">
    <location>
        <begin position="154"/>
        <end position="174"/>
    </location>
</feature>
<gene>
    <name evidence="13" type="ORF">E3T48_10125</name>
</gene>
<evidence type="ECO:0000256" key="3">
    <source>
        <dbReference type="ARBA" id="ARBA00022543"/>
    </source>
</evidence>
<dbReference type="Proteomes" id="UP000298313">
    <property type="component" value="Unassembled WGS sequence"/>
</dbReference>
<dbReference type="AlphaFoldDB" id="A0A4V3IV66"/>
<dbReference type="EMBL" id="SOHH01000068">
    <property type="protein sequence ID" value="TFD76712.1"/>
    <property type="molecule type" value="Genomic_DNA"/>
</dbReference>
<keyword evidence="4" id="KW-0716">Sensory transduction</keyword>
<feature type="transmembrane region" description="Helical" evidence="12">
    <location>
        <begin position="225"/>
        <end position="243"/>
    </location>
</feature>
<keyword evidence="9 12" id="KW-0472">Membrane</keyword>
<feature type="region of interest" description="Disordered" evidence="11">
    <location>
        <begin position="268"/>
        <end position="292"/>
    </location>
</feature>
<evidence type="ECO:0000313" key="14">
    <source>
        <dbReference type="Proteomes" id="UP000298313"/>
    </source>
</evidence>
<evidence type="ECO:0000256" key="9">
    <source>
        <dbReference type="ARBA" id="ARBA00023136"/>
    </source>
</evidence>
<accession>A0A4V3IV66</accession>
<keyword evidence="6" id="KW-0681">Retinal protein</keyword>
<evidence type="ECO:0000256" key="4">
    <source>
        <dbReference type="ARBA" id="ARBA00022606"/>
    </source>
</evidence>
<dbReference type="RefSeq" id="WP_134523938.1">
    <property type="nucleotide sequence ID" value="NZ_SOHH01000068.1"/>
</dbReference>
<evidence type="ECO:0000256" key="5">
    <source>
        <dbReference type="ARBA" id="ARBA00022692"/>
    </source>
</evidence>
<dbReference type="SMART" id="SM01021">
    <property type="entry name" value="Bac_rhodopsin"/>
    <property type="match status" value="1"/>
</dbReference>
<dbReference type="PROSITE" id="PS00950">
    <property type="entry name" value="BACTERIAL_OPSIN_1"/>
    <property type="match status" value="1"/>
</dbReference>
<sequence>MIPDSLTQAQYDTVYNFFSLVIAAQLFASIFMLVSLTRVLPRYRQAMTVAAVVCGIAAYHYFRIFDSFKAAFVTDAVGGRGDYLQVAGAGFNEGYRYVDWLLTVPLLLLELIAVLALARRVQTSLLARLIPASALMIALGYPGEISGDNGIRGLFGLLSTIPFAYILYVLFVELTRSLDRQPASVRRTISQLRLLLLLTWGVYPIAYLLPMLGLDGADAWVGKQLGYSIADILAKALYGLIIYRIARMKSFADDDSFAARELSVDEAPEVTAGAPTRSGVPAPKRAPGRGTD</sequence>
<dbReference type="PRINTS" id="PR00251">
    <property type="entry name" value="BACTRLOPSIN"/>
</dbReference>
<dbReference type="Pfam" id="PF01036">
    <property type="entry name" value="Bac_rhodopsin"/>
    <property type="match status" value="1"/>
</dbReference>
<keyword evidence="10" id="KW-0675">Receptor</keyword>
<evidence type="ECO:0000256" key="10">
    <source>
        <dbReference type="ARBA" id="ARBA00023170"/>
    </source>
</evidence>
<dbReference type="PANTHER" id="PTHR28286">
    <property type="match status" value="1"/>
</dbReference>
<dbReference type="InterPro" id="IPR001425">
    <property type="entry name" value="Arc/bac/fun_rhodopsins"/>
</dbReference>
<evidence type="ECO:0000256" key="1">
    <source>
        <dbReference type="ARBA" id="ARBA00004141"/>
    </source>
</evidence>
<dbReference type="SUPFAM" id="SSF81321">
    <property type="entry name" value="Family A G protein-coupled receptor-like"/>
    <property type="match status" value="1"/>
</dbReference>
<dbReference type="Gene3D" id="1.20.1070.10">
    <property type="entry name" value="Rhodopsin 7-helix transmembrane proteins"/>
    <property type="match status" value="1"/>
</dbReference>
<dbReference type="PANTHER" id="PTHR28286:SF2">
    <property type="entry name" value="BACTERIORHODOPSIN _OPSIN, NOPA (EUROFUNG)"/>
    <property type="match status" value="1"/>
</dbReference>